<name>A0A1I7YT49_9BILA</name>
<feature type="chain" id="PRO_5009312541" evidence="1">
    <location>
        <begin position="18"/>
        <end position="115"/>
    </location>
</feature>
<organism evidence="2 3">
    <name type="scientific">Steinernema glaseri</name>
    <dbReference type="NCBI Taxonomy" id="37863"/>
    <lineage>
        <taxon>Eukaryota</taxon>
        <taxon>Metazoa</taxon>
        <taxon>Ecdysozoa</taxon>
        <taxon>Nematoda</taxon>
        <taxon>Chromadorea</taxon>
        <taxon>Rhabditida</taxon>
        <taxon>Tylenchina</taxon>
        <taxon>Panagrolaimomorpha</taxon>
        <taxon>Strongyloidoidea</taxon>
        <taxon>Steinernematidae</taxon>
        <taxon>Steinernema</taxon>
    </lineage>
</organism>
<evidence type="ECO:0000313" key="3">
    <source>
        <dbReference type="WBParaSite" id="L893_g19572.t1"/>
    </source>
</evidence>
<keyword evidence="1" id="KW-0732">Signal</keyword>
<proteinExistence type="predicted"/>
<dbReference type="AlphaFoldDB" id="A0A1I7YT49"/>
<evidence type="ECO:0000256" key="1">
    <source>
        <dbReference type="SAM" id="SignalP"/>
    </source>
</evidence>
<feature type="signal peptide" evidence="1">
    <location>
        <begin position="1"/>
        <end position="17"/>
    </location>
</feature>
<dbReference type="SUPFAM" id="SSF57362">
    <property type="entry name" value="BPTI-like"/>
    <property type="match status" value="1"/>
</dbReference>
<dbReference type="InterPro" id="IPR036880">
    <property type="entry name" value="Kunitz_BPTI_sf"/>
</dbReference>
<dbReference type="GO" id="GO:0004867">
    <property type="term" value="F:serine-type endopeptidase inhibitor activity"/>
    <property type="evidence" value="ECO:0007669"/>
    <property type="project" value="InterPro"/>
</dbReference>
<reference evidence="3" key="1">
    <citation type="submission" date="2016-11" db="UniProtKB">
        <authorList>
            <consortium name="WormBaseParasite"/>
        </authorList>
    </citation>
    <scope>IDENTIFICATION</scope>
</reference>
<dbReference type="WBParaSite" id="L893_g19572.t1">
    <property type="protein sequence ID" value="L893_g19572.t1"/>
    <property type="gene ID" value="L893_g19572"/>
</dbReference>
<protein>
    <submittedName>
        <fullName evidence="3">Secreted protein</fullName>
    </submittedName>
</protein>
<keyword evidence="2" id="KW-1185">Reference proteome</keyword>
<sequence length="115" mass="12811">MKSFVVVLLVCTCLTAAAPWNNLGLTKFFKTLKQYPQKKVEPTTPIGTPLLIHPDCLELITPSFAYNSFSMPSFTFRSDLGRCVMIYGVRARHGLVNFFLSYESCVQQCCSGTAC</sequence>
<dbReference type="Proteomes" id="UP000095287">
    <property type="component" value="Unplaced"/>
</dbReference>
<accession>A0A1I7YT49</accession>
<evidence type="ECO:0000313" key="2">
    <source>
        <dbReference type="Proteomes" id="UP000095287"/>
    </source>
</evidence>